<dbReference type="InterPro" id="IPR050307">
    <property type="entry name" value="Sterol_Desaturase_Related"/>
</dbReference>
<organism evidence="7 8">
    <name type="scientific">Sulfitobacter mediterraneus</name>
    <dbReference type="NCBI Taxonomy" id="83219"/>
    <lineage>
        <taxon>Bacteria</taxon>
        <taxon>Pseudomonadati</taxon>
        <taxon>Pseudomonadota</taxon>
        <taxon>Alphaproteobacteria</taxon>
        <taxon>Rhodobacterales</taxon>
        <taxon>Roseobacteraceae</taxon>
        <taxon>Sulfitobacter</taxon>
    </lineage>
</organism>
<evidence type="ECO:0000256" key="5">
    <source>
        <dbReference type="SAM" id="Phobius"/>
    </source>
</evidence>
<feature type="transmembrane region" description="Helical" evidence="5">
    <location>
        <begin position="41"/>
        <end position="62"/>
    </location>
</feature>
<keyword evidence="8" id="KW-1185">Reference proteome</keyword>
<feature type="domain" description="Fatty acid hydroxylase" evidence="6">
    <location>
        <begin position="180"/>
        <end position="308"/>
    </location>
</feature>
<comment type="subcellular location">
    <subcellularLocation>
        <location evidence="1">Membrane</location>
    </subcellularLocation>
</comment>
<accession>A0A061SVV0</accession>
<keyword evidence="4 5" id="KW-0472">Membrane</keyword>
<dbReference type="AlphaFoldDB" id="A0A061SVV0"/>
<dbReference type="InterPro" id="IPR006694">
    <property type="entry name" value="Fatty_acid_hydroxylase"/>
</dbReference>
<dbReference type="PANTHER" id="PTHR11863">
    <property type="entry name" value="STEROL DESATURASE"/>
    <property type="match status" value="1"/>
</dbReference>
<proteinExistence type="predicted"/>
<keyword evidence="2 5" id="KW-0812">Transmembrane</keyword>
<name>A0A061SVV0_9RHOB</name>
<gene>
    <name evidence="7" type="ORF">PM02_05670</name>
</gene>
<evidence type="ECO:0000256" key="1">
    <source>
        <dbReference type="ARBA" id="ARBA00004370"/>
    </source>
</evidence>
<dbReference type="GO" id="GO:0016491">
    <property type="term" value="F:oxidoreductase activity"/>
    <property type="evidence" value="ECO:0007669"/>
    <property type="project" value="InterPro"/>
</dbReference>
<dbReference type="Proteomes" id="UP000027337">
    <property type="component" value="Unassembled WGS sequence"/>
</dbReference>
<dbReference type="GO" id="GO:0005506">
    <property type="term" value="F:iron ion binding"/>
    <property type="evidence" value="ECO:0007669"/>
    <property type="project" value="InterPro"/>
</dbReference>
<feature type="transmembrane region" description="Helical" evidence="5">
    <location>
        <begin position="82"/>
        <end position="102"/>
    </location>
</feature>
<feature type="transmembrane region" description="Helical" evidence="5">
    <location>
        <begin position="136"/>
        <end position="158"/>
    </location>
</feature>
<dbReference type="Pfam" id="PF04116">
    <property type="entry name" value="FA_hydroxylase"/>
    <property type="match status" value="1"/>
</dbReference>
<dbReference type="STRING" id="83219.PM02_05670"/>
<dbReference type="GO" id="GO:0008610">
    <property type="term" value="P:lipid biosynthetic process"/>
    <property type="evidence" value="ECO:0007669"/>
    <property type="project" value="InterPro"/>
</dbReference>
<dbReference type="EMBL" id="JEMU01000004">
    <property type="protein sequence ID" value="KAJ03804.1"/>
    <property type="molecule type" value="Genomic_DNA"/>
</dbReference>
<evidence type="ECO:0000313" key="7">
    <source>
        <dbReference type="EMBL" id="KAJ03804.1"/>
    </source>
</evidence>
<evidence type="ECO:0000259" key="6">
    <source>
        <dbReference type="Pfam" id="PF04116"/>
    </source>
</evidence>
<reference evidence="7 8" key="1">
    <citation type="journal article" date="2014" name="Genome Announc.">
        <title>Draft Genome Sequences of Two Isolates of the Roseobacter Group, Sulfitobacter sp. Strains 3SOLIMAR09 and 1FIGIMAR09, from Harbors of Mallorca Island (Mediterranean Sea).</title>
        <authorList>
            <person name="Mas-Llado M."/>
            <person name="Pina-Villalonga J.M."/>
            <person name="Brunet-Galmes I."/>
            <person name="Nogales B."/>
            <person name="Bosch R."/>
        </authorList>
    </citation>
    <scope>NUCLEOTIDE SEQUENCE [LARGE SCALE GENOMIC DNA]</scope>
    <source>
        <strain evidence="7 8">1FIGIMAR09</strain>
    </source>
</reference>
<dbReference type="RefSeq" id="WP_037906129.1">
    <property type="nucleotide sequence ID" value="NZ_JEMU01000004.1"/>
</dbReference>
<comment type="caution">
    <text evidence="7">The sequence shown here is derived from an EMBL/GenBank/DDBJ whole genome shotgun (WGS) entry which is preliminary data.</text>
</comment>
<keyword evidence="3 5" id="KW-1133">Transmembrane helix</keyword>
<evidence type="ECO:0000256" key="4">
    <source>
        <dbReference type="ARBA" id="ARBA00023136"/>
    </source>
</evidence>
<protein>
    <submittedName>
        <fullName evidence="7">Desaturase</fullName>
    </submittedName>
</protein>
<evidence type="ECO:0000313" key="8">
    <source>
        <dbReference type="Proteomes" id="UP000027337"/>
    </source>
</evidence>
<dbReference type="eggNOG" id="COG3000">
    <property type="taxonomic scope" value="Bacteria"/>
</dbReference>
<sequence length="330" mass="38685">MAIEPEIGAEAERWHHHPGPVRNNPLFSWPPQPVAVLRWYAAYWLAVSTITITAVFSVAIYFTLLPALETMQTFQAGWMVRVWLANLLPQAICAGGLHMWLYHWRKQGNQTKYDARDLARDNGTYTFGNQVWDNMFWTLVSGVTLWTVAQWAVFWMMANGYAPAMFFPDNPVWFVLMFPFLVIWSSFHFYWVHRLLHVPAIYKHAHALHHRNVNVGPWSGISMHPLEHLLFYTNFAIHLIVPSHPIHILFHGYVQSVHPVFSHSGFDQLVVRDEEKAKMGDFFHQLHHRYFECNYGTVEMPWDKWFGSFHNGSAEATQRTRAFKKQMYTK</sequence>
<evidence type="ECO:0000256" key="2">
    <source>
        <dbReference type="ARBA" id="ARBA00022692"/>
    </source>
</evidence>
<feature type="transmembrane region" description="Helical" evidence="5">
    <location>
        <begin position="170"/>
        <end position="192"/>
    </location>
</feature>
<dbReference type="GO" id="GO:0016020">
    <property type="term" value="C:membrane"/>
    <property type="evidence" value="ECO:0007669"/>
    <property type="project" value="UniProtKB-SubCell"/>
</dbReference>
<evidence type="ECO:0000256" key="3">
    <source>
        <dbReference type="ARBA" id="ARBA00022989"/>
    </source>
</evidence>